<proteinExistence type="predicted"/>
<comment type="caution">
    <text evidence="2">The sequence shown here is derived from an EMBL/GenBank/DDBJ whole genome shotgun (WGS) entry which is preliminary data.</text>
</comment>
<dbReference type="RefSeq" id="WP_187303958.1">
    <property type="nucleotide sequence ID" value="NZ_JACRYT010000020.1"/>
</dbReference>
<dbReference type="Pfam" id="PF04464">
    <property type="entry name" value="Glyphos_transf"/>
    <property type="match status" value="1"/>
</dbReference>
<dbReference type="PANTHER" id="PTHR22916">
    <property type="entry name" value="GLYCOSYLTRANSFERASE"/>
    <property type="match status" value="1"/>
</dbReference>
<dbReference type="AlphaFoldDB" id="A0A923SRR7"/>
<dbReference type="EMBL" id="JACRYT010000020">
    <property type="protein sequence ID" value="MBC6680860.1"/>
    <property type="molecule type" value="Genomic_DNA"/>
</dbReference>
<evidence type="ECO:0000313" key="2">
    <source>
        <dbReference type="EMBL" id="MBC6680860.1"/>
    </source>
</evidence>
<sequence length="880" mass="104434">MFQYKFSVIMPLYNVENFFAEAVESVIKQTIGFRENIQIILVNDGSPDRVEDLCLRYKEDYPENIIYVSKENGGVSSARNEGIKHAQGKYINFFDADDRWELDAFEKAYAFLEQHNEVDAVACRHRFFGKRDGFVHPLDYKFRQAKDGLVDIKSEHTYIQMAVNAVFFRKDALRGIAFDTRLKISEDSIFVTQVILKKEKYGILPEAVYHYRKRLSNDSAIDFSTSSRTWYFDTPEYCYQELFKLSKKQYGTVIPYIQYLVMYDLQWRLKTLMPENFSQEERGLYKRYLTELLEEIDDEIIWEQKYLPAAYKIFALEMKYKEKVVEQAELRKPRLFYRGIAIFNVKERSRFKINILEVQGKTLLIEGITTLNYLGERCRLYVKGKNGKEFPLKLYKMGYEDQVAFTGKTLLYNTGFRVELPLESGKDFTFVAEVDGQKLRVKPWFGYYGKLDHKLSKAYYAEGGYLFKYEDDKIKCRKDRKKSRIKAEWKYMRELLQKRKGVLILYRALYYWKKIFKKKPIWILSDRTNMARDNGEHLFRYLADPKRAGNQKIYFVLDKKSNDFQRLTQYGKVLCPGTIKYKLNFLLADKIISSQASPWVQNAFDTDRDFMKNLYKFDFVFLQHGIIKAQLSDWLHKQKQNIKIFITSAERERSSLLEGGYGYTEKEIVLTGLPRFDALKDQKQKKIVIMPTWRKTLAGPIIYGNSERPYQSEFKNSEYFQFYNNLINDAELLRALKDYGYMADFYLHPVFKNQAVDFTGNETIRVVAEAADYTRIFNEAALLLTDYSSIYFDFAYLKKPVVYTLFDVEEFYREHYQKGYFDYEADGFGPCCYDYTETVKTLIACMKDGCQMEKKYRERVEQFFAWTDQNNCSRVYDKLL</sequence>
<dbReference type="Gene3D" id="3.90.550.10">
    <property type="entry name" value="Spore Coat Polysaccharide Biosynthesis Protein SpsA, Chain A"/>
    <property type="match status" value="1"/>
</dbReference>
<protein>
    <submittedName>
        <fullName evidence="2">CDP-glycerol glycerophosphotransferase family protein</fullName>
    </submittedName>
</protein>
<evidence type="ECO:0000259" key="1">
    <source>
        <dbReference type="Pfam" id="PF00535"/>
    </source>
</evidence>
<dbReference type="SUPFAM" id="SSF53448">
    <property type="entry name" value="Nucleotide-diphospho-sugar transferases"/>
    <property type="match status" value="1"/>
</dbReference>
<dbReference type="InterPro" id="IPR007554">
    <property type="entry name" value="Glycerophosphate_synth"/>
</dbReference>
<accession>A0A923SRR7</accession>
<dbReference type="PANTHER" id="PTHR22916:SF3">
    <property type="entry name" value="UDP-GLCNAC:BETAGAL BETA-1,3-N-ACETYLGLUCOSAMINYLTRANSFERASE-LIKE PROTEIN 1"/>
    <property type="match status" value="1"/>
</dbReference>
<evidence type="ECO:0000313" key="3">
    <source>
        <dbReference type="Proteomes" id="UP000602647"/>
    </source>
</evidence>
<organism evidence="2 3">
    <name type="scientific">Zhenpiania hominis</name>
    <dbReference type="NCBI Taxonomy" id="2763644"/>
    <lineage>
        <taxon>Bacteria</taxon>
        <taxon>Bacillati</taxon>
        <taxon>Bacillota</taxon>
        <taxon>Clostridia</taxon>
        <taxon>Peptostreptococcales</taxon>
        <taxon>Anaerovoracaceae</taxon>
        <taxon>Zhenpiania</taxon>
    </lineage>
</organism>
<dbReference type="GO" id="GO:0047355">
    <property type="term" value="F:CDP-glycerol glycerophosphotransferase activity"/>
    <property type="evidence" value="ECO:0007669"/>
    <property type="project" value="InterPro"/>
</dbReference>
<keyword evidence="3" id="KW-1185">Reference proteome</keyword>
<feature type="domain" description="Glycosyltransferase 2-like" evidence="1">
    <location>
        <begin position="7"/>
        <end position="170"/>
    </location>
</feature>
<reference evidence="2" key="1">
    <citation type="submission" date="2020-08" db="EMBL/GenBank/DDBJ databases">
        <title>Genome public.</title>
        <authorList>
            <person name="Liu C."/>
            <person name="Sun Q."/>
        </authorList>
    </citation>
    <scope>NUCLEOTIDE SEQUENCE</scope>
    <source>
        <strain evidence="2">BX12</strain>
    </source>
</reference>
<dbReference type="GO" id="GO:0016758">
    <property type="term" value="F:hexosyltransferase activity"/>
    <property type="evidence" value="ECO:0007669"/>
    <property type="project" value="UniProtKB-ARBA"/>
</dbReference>
<gene>
    <name evidence="2" type="ORF">H9L42_13605</name>
</gene>
<dbReference type="SUPFAM" id="SSF53756">
    <property type="entry name" value="UDP-Glycosyltransferase/glycogen phosphorylase"/>
    <property type="match status" value="1"/>
</dbReference>
<dbReference type="GO" id="GO:0016020">
    <property type="term" value="C:membrane"/>
    <property type="evidence" value="ECO:0007669"/>
    <property type="project" value="InterPro"/>
</dbReference>
<dbReference type="Proteomes" id="UP000602647">
    <property type="component" value="Unassembled WGS sequence"/>
</dbReference>
<dbReference type="CDD" id="cd00761">
    <property type="entry name" value="Glyco_tranf_GTA_type"/>
    <property type="match status" value="1"/>
</dbReference>
<dbReference type="Pfam" id="PF00535">
    <property type="entry name" value="Glycos_transf_2"/>
    <property type="match status" value="1"/>
</dbReference>
<dbReference type="InterPro" id="IPR029044">
    <property type="entry name" value="Nucleotide-diphossugar_trans"/>
</dbReference>
<dbReference type="Gene3D" id="3.40.50.12580">
    <property type="match status" value="1"/>
</dbReference>
<name>A0A923SRR7_9FIRM</name>
<dbReference type="InterPro" id="IPR001173">
    <property type="entry name" value="Glyco_trans_2-like"/>
</dbReference>
<dbReference type="InterPro" id="IPR043148">
    <property type="entry name" value="TagF_C"/>
</dbReference>